<dbReference type="Proteomes" id="UP000316778">
    <property type="component" value="Unassembled WGS sequence"/>
</dbReference>
<gene>
    <name evidence="2" type="ORF">LX66_2235</name>
</gene>
<accession>A0A562T589</accession>
<evidence type="ECO:0000256" key="1">
    <source>
        <dbReference type="SAM" id="SignalP"/>
    </source>
</evidence>
<feature type="signal peptide" evidence="1">
    <location>
        <begin position="1"/>
        <end position="25"/>
    </location>
</feature>
<keyword evidence="1" id="KW-0732">Signal</keyword>
<feature type="chain" id="PRO_5022016190" description="GLPGLI family protein" evidence="1">
    <location>
        <begin position="26"/>
        <end position="222"/>
    </location>
</feature>
<evidence type="ECO:0000313" key="2">
    <source>
        <dbReference type="EMBL" id="TWI88160.1"/>
    </source>
</evidence>
<comment type="caution">
    <text evidence="2">The sequence shown here is derived from an EMBL/GenBank/DDBJ whole genome shotgun (WGS) entry which is preliminary data.</text>
</comment>
<dbReference type="AlphaFoldDB" id="A0A562T589"/>
<protein>
    <recommendedName>
        <fullName evidence="4">GLPGLI family protein</fullName>
    </recommendedName>
</protein>
<keyword evidence="3" id="KW-1185">Reference proteome</keyword>
<organism evidence="2 3">
    <name type="scientific">Chitinophaga japonensis</name>
    <name type="common">Flexibacter japonensis</name>
    <dbReference type="NCBI Taxonomy" id="104662"/>
    <lineage>
        <taxon>Bacteria</taxon>
        <taxon>Pseudomonadati</taxon>
        <taxon>Bacteroidota</taxon>
        <taxon>Chitinophagia</taxon>
        <taxon>Chitinophagales</taxon>
        <taxon>Chitinophagaceae</taxon>
        <taxon>Chitinophaga</taxon>
    </lineage>
</organism>
<evidence type="ECO:0008006" key="4">
    <source>
        <dbReference type="Google" id="ProtNLM"/>
    </source>
</evidence>
<proteinExistence type="predicted"/>
<reference evidence="2 3" key="1">
    <citation type="journal article" date="2013" name="Stand. Genomic Sci.">
        <title>Genomic Encyclopedia of Type Strains, Phase I: The one thousand microbial genomes (KMG-I) project.</title>
        <authorList>
            <person name="Kyrpides N.C."/>
            <person name="Woyke T."/>
            <person name="Eisen J.A."/>
            <person name="Garrity G."/>
            <person name="Lilburn T.G."/>
            <person name="Beck B.J."/>
            <person name="Whitman W.B."/>
            <person name="Hugenholtz P."/>
            <person name="Klenk H.P."/>
        </authorList>
    </citation>
    <scope>NUCLEOTIDE SEQUENCE [LARGE SCALE GENOMIC DNA]</scope>
    <source>
        <strain evidence="2 3">DSM 13484</strain>
    </source>
</reference>
<sequence>MPMNLPNKWLLTCLALSLIAGRLCAQHYVSDARIVYRLDLPPEQAQLDAMLEGSTLTQYMRGHLSRIDMDLHVVRYTYIIDSRQHTLVTLIDSHSGKYLIRSGSDEYEKDLKRYTSIHFKDEPGTQELVGYKCQKAVGTMPEGETFEVYYAPDLIPENKHYSRRFMNLKGIPLQFEIITKTGAKMKATATSVDLQPVPASYFEVPAAGYKLISKEELERIRG</sequence>
<name>A0A562T589_CHIJA</name>
<dbReference type="EMBL" id="VLLG01000003">
    <property type="protein sequence ID" value="TWI88160.1"/>
    <property type="molecule type" value="Genomic_DNA"/>
</dbReference>
<evidence type="ECO:0000313" key="3">
    <source>
        <dbReference type="Proteomes" id="UP000316778"/>
    </source>
</evidence>